<gene>
    <name evidence="3" type="ORF">F1D05_15735</name>
</gene>
<accession>A0A7G6WYN5</accession>
<dbReference type="AlphaFoldDB" id="A0A7G6WYN5"/>
<sequence length="208" mass="22629">MTTDWNAWHSLYDDPESGLSRRLRVIQGLIGDWLDRTAPDDVRVVSACAGDGRDLLQVLRNRGDAKRVTATLLEYDEENVARARSAAAEFPAIAVRQVDAGRAESYDGAIPADLVLMAGVFGNISDEDVQATIEALPGMCEPGALVIWTRHRGAPDLTPAIRSWFTASGFIEESFFAPDDVEVGVGSHRYTGPPQPPPANSTLFTFTR</sequence>
<feature type="region of interest" description="Disordered" evidence="1">
    <location>
        <begin position="189"/>
        <end position="208"/>
    </location>
</feature>
<evidence type="ECO:0000313" key="4">
    <source>
        <dbReference type="Proteomes" id="UP000515563"/>
    </source>
</evidence>
<dbReference type="SUPFAM" id="SSF53335">
    <property type="entry name" value="S-adenosyl-L-methionine-dependent methyltransferases"/>
    <property type="match status" value="1"/>
</dbReference>
<proteinExistence type="predicted"/>
<feature type="domain" description="Methyltransferase" evidence="2">
    <location>
        <begin position="37"/>
        <end position="157"/>
    </location>
</feature>
<dbReference type="Proteomes" id="UP000515563">
    <property type="component" value="Chromosome"/>
</dbReference>
<keyword evidence="3" id="KW-0489">Methyltransferase</keyword>
<protein>
    <submittedName>
        <fullName evidence="3">Class I SAM-dependent methyltransferase</fullName>
    </submittedName>
</protein>
<evidence type="ECO:0000259" key="2">
    <source>
        <dbReference type="Pfam" id="PF12147"/>
    </source>
</evidence>
<dbReference type="Pfam" id="PF12147">
    <property type="entry name" value="Methyltransf_20"/>
    <property type="match status" value="1"/>
</dbReference>
<evidence type="ECO:0000313" key="3">
    <source>
        <dbReference type="EMBL" id="QNE19100.1"/>
    </source>
</evidence>
<name>A0A7G6WYN5_9ACTN</name>
<keyword evidence="4" id="KW-1185">Reference proteome</keyword>
<dbReference type="KEGG" id="kqi:F1D05_15735"/>
<keyword evidence="3" id="KW-0808">Transferase</keyword>
<dbReference type="GO" id="GO:0032259">
    <property type="term" value="P:methylation"/>
    <property type="evidence" value="ECO:0007669"/>
    <property type="project" value="UniProtKB-KW"/>
</dbReference>
<dbReference type="Gene3D" id="3.40.50.150">
    <property type="entry name" value="Vaccinia Virus protein VP39"/>
    <property type="match status" value="1"/>
</dbReference>
<dbReference type="RefSeq" id="WP_185448381.1">
    <property type="nucleotide sequence ID" value="NZ_CP043661.1"/>
</dbReference>
<evidence type="ECO:0000256" key="1">
    <source>
        <dbReference type="SAM" id="MobiDB-lite"/>
    </source>
</evidence>
<dbReference type="CDD" id="cd02440">
    <property type="entry name" value="AdoMet_MTases"/>
    <property type="match status" value="1"/>
</dbReference>
<dbReference type="InterPro" id="IPR029063">
    <property type="entry name" value="SAM-dependent_MTases_sf"/>
</dbReference>
<dbReference type="GO" id="GO:0008168">
    <property type="term" value="F:methyltransferase activity"/>
    <property type="evidence" value="ECO:0007669"/>
    <property type="project" value="UniProtKB-KW"/>
</dbReference>
<reference evidence="4" key="1">
    <citation type="submission" date="2019-09" db="EMBL/GenBank/DDBJ databases">
        <title>Antimicrobial potential of Antarctic Bacteria.</title>
        <authorList>
            <person name="Benaud N."/>
            <person name="Edwards R.J."/>
            <person name="Ferrari B.C."/>
        </authorList>
    </citation>
    <scope>NUCLEOTIDE SEQUENCE [LARGE SCALE GENOMIC DNA]</scope>
    <source>
        <strain evidence="4">SPB151</strain>
    </source>
</reference>
<dbReference type="EMBL" id="CP043661">
    <property type="protein sequence ID" value="QNE19100.1"/>
    <property type="molecule type" value="Genomic_DNA"/>
</dbReference>
<reference evidence="3 4" key="2">
    <citation type="journal article" date="2020" name="Microbiol. Resour. Announc.">
        <title>Antarctic desert soil bacteria exhibit high novel natural product potential, evaluated through long-read genome sequencing and comparative genomics.</title>
        <authorList>
            <person name="Benaud N."/>
            <person name="Edwards R.J."/>
            <person name="Amos T.G."/>
            <person name="D'Agostino P.M."/>
            <person name="Gutierrez-Chavez C."/>
            <person name="Montgomery K."/>
            <person name="Nicetic I."/>
            <person name="Ferrari B.C."/>
        </authorList>
    </citation>
    <scope>NUCLEOTIDE SEQUENCE [LARGE SCALE GENOMIC DNA]</scope>
    <source>
        <strain evidence="3 4">SPB151</strain>
    </source>
</reference>
<organism evidence="3 4">
    <name type="scientific">Kribbella qitaiheensis</name>
    <dbReference type="NCBI Taxonomy" id="1544730"/>
    <lineage>
        <taxon>Bacteria</taxon>
        <taxon>Bacillati</taxon>
        <taxon>Actinomycetota</taxon>
        <taxon>Actinomycetes</taxon>
        <taxon>Propionibacteriales</taxon>
        <taxon>Kribbellaceae</taxon>
        <taxon>Kribbella</taxon>
    </lineage>
</organism>
<dbReference type="InterPro" id="IPR022744">
    <property type="entry name" value="MeTrfase_dom_put"/>
</dbReference>